<keyword evidence="2" id="KW-1185">Reference proteome</keyword>
<sequence length="390" mass="42274">MAFSVDRVKGAFEPAISDALKRLADAIKGSTKIATLDIVLAIPDLQSTSCRPIGKVFAQLQQYLTSIYTLVGTVAAARDVELDSPGGIDARVLLLDPSTTTESISYQTNVGDLGFGPIFGLHSLATSARQWDHIWYPNIESGKTLATSFVQNTKEHTGIHTESRLQAISSSQSWIVPEPLLVPDPTATAAVPHYSVIVGGTFDHLHLGHKLLLTALALSLEPPTPADKNDQRLLSAGITGDALLVNKKYAEYLESWEDRFQNTAAFLRAIMKLSGRTTPRLDRTTAPGPNGNFVVMTVQPNLSFKFTEIWDPFGPTITEENLTALVVSKETASGGAAVNTERAKKGWKSLDIFEVDVLQAGEATDLTGNNFDGKISSTDIRRRRMNLAKV</sequence>
<evidence type="ECO:0000313" key="1">
    <source>
        <dbReference type="EMBL" id="KAJ5222437.1"/>
    </source>
</evidence>
<dbReference type="RefSeq" id="XP_056497360.1">
    <property type="nucleotide sequence ID" value="XM_056647595.1"/>
</dbReference>
<dbReference type="InterPro" id="IPR014729">
    <property type="entry name" value="Rossmann-like_a/b/a_fold"/>
</dbReference>
<comment type="caution">
    <text evidence="1">The sequence shown here is derived from an EMBL/GenBank/DDBJ whole genome shotgun (WGS) entry which is preliminary data.</text>
</comment>
<name>A0A9W9TGX5_PENCI</name>
<reference evidence="1" key="1">
    <citation type="submission" date="2022-11" db="EMBL/GenBank/DDBJ databases">
        <authorList>
            <person name="Petersen C."/>
        </authorList>
    </citation>
    <scope>NUCLEOTIDE SEQUENCE</scope>
    <source>
        <strain evidence="1">IBT 23319</strain>
    </source>
</reference>
<dbReference type="GO" id="GO:0004140">
    <property type="term" value="F:dephospho-CoA kinase activity"/>
    <property type="evidence" value="ECO:0007669"/>
    <property type="project" value="TreeGrafter"/>
</dbReference>
<dbReference type="Gene3D" id="3.40.50.620">
    <property type="entry name" value="HUPs"/>
    <property type="match status" value="1"/>
</dbReference>
<evidence type="ECO:0008006" key="3">
    <source>
        <dbReference type="Google" id="ProtNLM"/>
    </source>
</evidence>
<proteinExistence type="predicted"/>
<dbReference type="Proteomes" id="UP001147733">
    <property type="component" value="Unassembled WGS sequence"/>
</dbReference>
<dbReference type="GeneID" id="81386762"/>
<gene>
    <name evidence="1" type="ORF">N7469_008677</name>
</gene>
<accession>A0A9W9TGX5</accession>
<organism evidence="1 2">
    <name type="scientific">Penicillium citrinum</name>
    <dbReference type="NCBI Taxonomy" id="5077"/>
    <lineage>
        <taxon>Eukaryota</taxon>
        <taxon>Fungi</taxon>
        <taxon>Dikarya</taxon>
        <taxon>Ascomycota</taxon>
        <taxon>Pezizomycotina</taxon>
        <taxon>Eurotiomycetes</taxon>
        <taxon>Eurotiomycetidae</taxon>
        <taxon>Eurotiales</taxon>
        <taxon>Aspergillaceae</taxon>
        <taxon>Penicillium</taxon>
    </lineage>
</organism>
<dbReference type="PANTHER" id="PTHR10695">
    <property type="entry name" value="DEPHOSPHO-COA KINASE-RELATED"/>
    <property type="match status" value="1"/>
</dbReference>
<dbReference type="AlphaFoldDB" id="A0A9W9TGX5"/>
<dbReference type="PANTHER" id="PTHR10695:SF46">
    <property type="entry name" value="BIFUNCTIONAL COENZYME A SYNTHASE-RELATED"/>
    <property type="match status" value="1"/>
</dbReference>
<dbReference type="GO" id="GO:0015937">
    <property type="term" value="P:coenzyme A biosynthetic process"/>
    <property type="evidence" value="ECO:0007669"/>
    <property type="project" value="TreeGrafter"/>
</dbReference>
<reference evidence="1" key="2">
    <citation type="journal article" date="2023" name="IMA Fungus">
        <title>Comparative genomic study of the Penicillium genus elucidates a diverse pangenome and 15 lateral gene transfer events.</title>
        <authorList>
            <person name="Petersen C."/>
            <person name="Sorensen T."/>
            <person name="Nielsen M.R."/>
            <person name="Sondergaard T.E."/>
            <person name="Sorensen J.L."/>
            <person name="Fitzpatrick D.A."/>
            <person name="Frisvad J.C."/>
            <person name="Nielsen K.L."/>
        </authorList>
    </citation>
    <scope>NUCLEOTIDE SEQUENCE</scope>
    <source>
        <strain evidence="1">IBT 23319</strain>
    </source>
</reference>
<dbReference type="SUPFAM" id="SSF52374">
    <property type="entry name" value="Nucleotidylyl transferase"/>
    <property type="match status" value="1"/>
</dbReference>
<evidence type="ECO:0000313" key="2">
    <source>
        <dbReference type="Proteomes" id="UP001147733"/>
    </source>
</evidence>
<dbReference type="EMBL" id="JAPQKT010000008">
    <property type="protein sequence ID" value="KAJ5222437.1"/>
    <property type="molecule type" value="Genomic_DNA"/>
</dbReference>
<protein>
    <recommendedName>
        <fullName evidence="3">Cytidyltransferase-like domain-containing protein</fullName>
    </recommendedName>
</protein>
<dbReference type="OrthoDB" id="330671at2759"/>